<proteinExistence type="predicted"/>
<sequence length="181" mass="20050">MTDNDGTMPQQEQRSPSQTQSEEQQRQTPSSPSGEGGTNHLGGIDDPPSLSQNCMSIVRSFKWGEKAKVITLLKIQAILATANLSQESLAQSFLLYLKFLNSIENQKKYLLQKIDKTVLPWLNQASSSLRVNLSKSLEKTCVILANLAHEPKYAQSTVQSQPDCPVFSNEDWDDIITGKPA</sequence>
<dbReference type="Proteomes" id="UP001150217">
    <property type="component" value="Unassembled WGS sequence"/>
</dbReference>
<feature type="compositionally biased region" description="Low complexity" evidence="1">
    <location>
        <begin position="9"/>
        <end position="33"/>
    </location>
</feature>
<evidence type="ECO:0000313" key="3">
    <source>
        <dbReference type="Proteomes" id="UP001150217"/>
    </source>
</evidence>
<comment type="caution">
    <text evidence="2">The sequence shown here is derived from an EMBL/GenBank/DDBJ whole genome shotgun (WGS) entry which is preliminary data.</text>
</comment>
<name>A0ABQ8V7P4_9AGAR</name>
<accession>A0ABQ8V7P4</accession>
<protein>
    <submittedName>
        <fullName evidence="2">Uncharacterized protein</fullName>
    </submittedName>
</protein>
<reference evidence="2" key="1">
    <citation type="submission" date="2022-08" db="EMBL/GenBank/DDBJ databases">
        <title>A Global Phylogenomic Analysis of the Shiitake Genus Lentinula.</title>
        <authorList>
            <consortium name="DOE Joint Genome Institute"/>
            <person name="Sierra-Patev S."/>
            <person name="Min B."/>
            <person name="Naranjo-Ortiz M."/>
            <person name="Looney B."/>
            <person name="Konkel Z."/>
            <person name="Slot J.C."/>
            <person name="Sakamoto Y."/>
            <person name="Steenwyk J.L."/>
            <person name="Rokas A."/>
            <person name="Carro J."/>
            <person name="Camarero S."/>
            <person name="Ferreira P."/>
            <person name="Molpeceres G."/>
            <person name="Ruiz-Duenas F.J."/>
            <person name="Serrano A."/>
            <person name="Henrissat B."/>
            <person name="Drula E."/>
            <person name="Hughes K.W."/>
            <person name="Mata J.L."/>
            <person name="Ishikawa N.K."/>
            <person name="Vargas-Isla R."/>
            <person name="Ushijima S."/>
            <person name="Smith C.A."/>
            <person name="Ahrendt S."/>
            <person name="Andreopoulos W."/>
            <person name="He G."/>
            <person name="Labutti K."/>
            <person name="Lipzen A."/>
            <person name="Ng V."/>
            <person name="Riley R."/>
            <person name="Sandor L."/>
            <person name="Barry K."/>
            <person name="Martinez A.T."/>
            <person name="Xiao Y."/>
            <person name="Gibbons J.G."/>
            <person name="Terashima K."/>
            <person name="Grigoriev I.V."/>
            <person name="Hibbett D.S."/>
        </authorList>
    </citation>
    <scope>NUCLEOTIDE SEQUENCE</scope>
    <source>
        <strain evidence="2">RHP3577 ss4</strain>
    </source>
</reference>
<organism evidence="2 3">
    <name type="scientific">Lentinula lateritia</name>
    <dbReference type="NCBI Taxonomy" id="40482"/>
    <lineage>
        <taxon>Eukaryota</taxon>
        <taxon>Fungi</taxon>
        <taxon>Dikarya</taxon>
        <taxon>Basidiomycota</taxon>
        <taxon>Agaricomycotina</taxon>
        <taxon>Agaricomycetes</taxon>
        <taxon>Agaricomycetidae</taxon>
        <taxon>Agaricales</taxon>
        <taxon>Marasmiineae</taxon>
        <taxon>Omphalotaceae</taxon>
        <taxon>Lentinula</taxon>
    </lineage>
</organism>
<dbReference type="EMBL" id="JANVFT010000074">
    <property type="protein sequence ID" value="KAJ4475426.1"/>
    <property type="molecule type" value="Genomic_DNA"/>
</dbReference>
<gene>
    <name evidence="2" type="ORF">C8R41DRAFT_923636</name>
</gene>
<keyword evidence="3" id="KW-1185">Reference proteome</keyword>
<evidence type="ECO:0000256" key="1">
    <source>
        <dbReference type="SAM" id="MobiDB-lite"/>
    </source>
</evidence>
<feature type="region of interest" description="Disordered" evidence="1">
    <location>
        <begin position="1"/>
        <end position="48"/>
    </location>
</feature>
<evidence type="ECO:0000313" key="2">
    <source>
        <dbReference type="EMBL" id="KAJ4475426.1"/>
    </source>
</evidence>